<sequence length="71" mass="7858">MNLPVLLALLFTLTLPRPLDDLALGTPVIPGEKIKRRGVGMGCGELRRFGQGWPRRGLRMLELQEMESVSG</sequence>
<evidence type="ECO:0000256" key="1">
    <source>
        <dbReference type="SAM" id="SignalP"/>
    </source>
</evidence>
<keyword evidence="1" id="KW-0732">Signal</keyword>
<evidence type="ECO:0000313" key="2">
    <source>
        <dbReference type="EMBL" id="KAF2490631.1"/>
    </source>
</evidence>
<gene>
    <name evidence="2" type="ORF">BU16DRAFT_159701</name>
</gene>
<feature type="chain" id="PRO_5025472597" evidence="1">
    <location>
        <begin position="17"/>
        <end position="71"/>
    </location>
</feature>
<reference evidence="2" key="1">
    <citation type="journal article" date="2020" name="Stud. Mycol.">
        <title>101 Dothideomycetes genomes: a test case for predicting lifestyles and emergence of pathogens.</title>
        <authorList>
            <person name="Haridas S."/>
            <person name="Albert R."/>
            <person name="Binder M."/>
            <person name="Bloem J."/>
            <person name="Labutti K."/>
            <person name="Salamov A."/>
            <person name="Andreopoulos B."/>
            <person name="Baker S."/>
            <person name="Barry K."/>
            <person name="Bills G."/>
            <person name="Bluhm B."/>
            <person name="Cannon C."/>
            <person name="Castanera R."/>
            <person name="Culley D."/>
            <person name="Daum C."/>
            <person name="Ezra D."/>
            <person name="Gonzalez J."/>
            <person name="Henrissat B."/>
            <person name="Kuo A."/>
            <person name="Liang C."/>
            <person name="Lipzen A."/>
            <person name="Lutzoni F."/>
            <person name="Magnuson J."/>
            <person name="Mondo S."/>
            <person name="Nolan M."/>
            <person name="Ohm R."/>
            <person name="Pangilinan J."/>
            <person name="Park H.-J."/>
            <person name="Ramirez L."/>
            <person name="Alfaro M."/>
            <person name="Sun H."/>
            <person name="Tritt A."/>
            <person name="Yoshinaga Y."/>
            <person name="Zwiers L.-H."/>
            <person name="Turgeon B."/>
            <person name="Goodwin S."/>
            <person name="Spatafora J."/>
            <person name="Crous P."/>
            <person name="Grigoriev I."/>
        </authorList>
    </citation>
    <scope>NUCLEOTIDE SEQUENCE</scope>
    <source>
        <strain evidence="2">CBS 269.34</strain>
    </source>
</reference>
<name>A0A6A6QEP1_9PEZI</name>
<evidence type="ECO:0000313" key="3">
    <source>
        <dbReference type="Proteomes" id="UP000799750"/>
    </source>
</evidence>
<protein>
    <submittedName>
        <fullName evidence="2">Uncharacterized protein</fullName>
    </submittedName>
</protein>
<accession>A0A6A6QEP1</accession>
<organism evidence="2 3">
    <name type="scientific">Lophium mytilinum</name>
    <dbReference type="NCBI Taxonomy" id="390894"/>
    <lineage>
        <taxon>Eukaryota</taxon>
        <taxon>Fungi</taxon>
        <taxon>Dikarya</taxon>
        <taxon>Ascomycota</taxon>
        <taxon>Pezizomycotina</taxon>
        <taxon>Dothideomycetes</taxon>
        <taxon>Pleosporomycetidae</taxon>
        <taxon>Mytilinidiales</taxon>
        <taxon>Mytilinidiaceae</taxon>
        <taxon>Lophium</taxon>
    </lineage>
</organism>
<dbReference type="EMBL" id="MU004197">
    <property type="protein sequence ID" value="KAF2490631.1"/>
    <property type="molecule type" value="Genomic_DNA"/>
</dbReference>
<feature type="signal peptide" evidence="1">
    <location>
        <begin position="1"/>
        <end position="16"/>
    </location>
</feature>
<dbReference type="AlphaFoldDB" id="A0A6A6QEP1"/>
<keyword evidence="3" id="KW-1185">Reference proteome</keyword>
<dbReference type="Proteomes" id="UP000799750">
    <property type="component" value="Unassembled WGS sequence"/>
</dbReference>
<proteinExistence type="predicted"/>